<dbReference type="RefSeq" id="WP_014373349.1">
    <property type="nucleotide sequence ID" value="NC_016940.1"/>
</dbReference>
<dbReference type="eggNOG" id="COG0607">
    <property type="taxonomic scope" value="Bacteria"/>
</dbReference>
<feature type="signal peptide" evidence="1">
    <location>
        <begin position="1"/>
        <end position="20"/>
    </location>
</feature>
<evidence type="ECO:0000259" key="2">
    <source>
        <dbReference type="PROSITE" id="PS50206"/>
    </source>
</evidence>
<dbReference type="PROSITE" id="PS50206">
    <property type="entry name" value="RHODANESE_3"/>
    <property type="match status" value="1"/>
</dbReference>
<name>H6L7S0_SAPGL</name>
<keyword evidence="4" id="KW-1185">Reference proteome</keyword>
<gene>
    <name evidence="3" type="ordered locus">SGRA_0363</name>
</gene>
<evidence type="ECO:0000313" key="3">
    <source>
        <dbReference type="EMBL" id="AFC23102.1"/>
    </source>
</evidence>
<dbReference type="Pfam" id="PF00581">
    <property type="entry name" value="Rhodanese"/>
    <property type="match status" value="1"/>
</dbReference>
<dbReference type="InterPro" id="IPR001763">
    <property type="entry name" value="Rhodanese-like_dom"/>
</dbReference>
<dbReference type="STRING" id="984262.SGRA_0363"/>
<feature type="chain" id="PRO_5003604066" evidence="1">
    <location>
        <begin position="21"/>
        <end position="146"/>
    </location>
</feature>
<dbReference type="InterPro" id="IPR036873">
    <property type="entry name" value="Rhodanese-like_dom_sf"/>
</dbReference>
<accession>H6L7S0</accession>
<dbReference type="OrthoDB" id="9808735at2"/>
<feature type="domain" description="Rhodanese" evidence="2">
    <location>
        <begin position="56"/>
        <end position="146"/>
    </location>
</feature>
<dbReference type="PANTHER" id="PTHR43031:SF1">
    <property type="entry name" value="PYRIDINE NUCLEOTIDE-DISULPHIDE OXIDOREDUCTASE"/>
    <property type="match status" value="1"/>
</dbReference>
<organism evidence="3 4">
    <name type="scientific">Saprospira grandis (strain Lewin)</name>
    <dbReference type="NCBI Taxonomy" id="984262"/>
    <lineage>
        <taxon>Bacteria</taxon>
        <taxon>Pseudomonadati</taxon>
        <taxon>Bacteroidota</taxon>
        <taxon>Saprospiria</taxon>
        <taxon>Saprospirales</taxon>
        <taxon>Saprospiraceae</taxon>
        <taxon>Saprospira</taxon>
    </lineage>
</organism>
<dbReference type="InterPro" id="IPR050229">
    <property type="entry name" value="GlpE_sulfurtransferase"/>
</dbReference>
<sequence length="146" mass="15808">MKYLSLFVAALIFVSCNAQEAQKVQELDKKEAASPAATQLAKNISAADFKAAVEAAGPEVQLVDVRTPGEWAQGTLKGADKINWNDSAFDQNIEGLDKTKAVYVYCRSGARSGRAVARMKSLGFTEVYNLNGGIMAWQRAGYEVVK</sequence>
<reference evidence="3 4" key="1">
    <citation type="journal article" date="2012" name="Stand. Genomic Sci.">
        <title>Complete genome sequencing and analysis of Saprospira grandis str. Lewin, a predatory marine bacterium.</title>
        <authorList>
            <person name="Saw J.H."/>
            <person name="Yuryev A."/>
            <person name="Kanbe M."/>
            <person name="Hou S."/>
            <person name="Young A.G."/>
            <person name="Aizawa S."/>
            <person name="Alam M."/>
        </authorList>
    </citation>
    <scope>NUCLEOTIDE SEQUENCE [LARGE SCALE GENOMIC DNA]</scope>
    <source>
        <strain evidence="3 4">Lewin</strain>
    </source>
</reference>
<dbReference type="CDD" id="cd00158">
    <property type="entry name" value="RHOD"/>
    <property type="match status" value="1"/>
</dbReference>
<dbReference type="KEGG" id="sgn:SGRA_0363"/>
<dbReference type="AlphaFoldDB" id="H6L7S0"/>
<dbReference type="Gene3D" id="3.40.250.10">
    <property type="entry name" value="Rhodanese-like domain"/>
    <property type="match status" value="1"/>
</dbReference>
<keyword evidence="1" id="KW-0732">Signal</keyword>
<evidence type="ECO:0000256" key="1">
    <source>
        <dbReference type="SAM" id="SignalP"/>
    </source>
</evidence>
<dbReference type="HOGENOM" id="CLU_089574_1_0_10"/>
<dbReference type="PROSITE" id="PS51257">
    <property type="entry name" value="PROKAR_LIPOPROTEIN"/>
    <property type="match status" value="1"/>
</dbReference>
<dbReference type="Proteomes" id="UP000007519">
    <property type="component" value="Chromosome"/>
</dbReference>
<proteinExistence type="predicted"/>
<dbReference type="SUPFAM" id="SSF52821">
    <property type="entry name" value="Rhodanese/Cell cycle control phosphatase"/>
    <property type="match status" value="1"/>
</dbReference>
<protein>
    <submittedName>
        <fullName evidence="3">Rhodanese domain-containing protein</fullName>
    </submittedName>
</protein>
<dbReference type="EMBL" id="CP002831">
    <property type="protein sequence ID" value="AFC23102.1"/>
    <property type="molecule type" value="Genomic_DNA"/>
</dbReference>
<evidence type="ECO:0000313" key="4">
    <source>
        <dbReference type="Proteomes" id="UP000007519"/>
    </source>
</evidence>
<dbReference type="SMART" id="SM00450">
    <property type="entry name" value="RHOD"/>
    <property type="match status" value="1"/>
</dbReference>
<dbReference type="PANTHER" id="PTHR43031">
    <property type="entry name" value="FAD-DEPENDENT OXIDOREDUCTASE"/>
    <property type="match status" value="1"/>
</dbReference>